<dbReference type="RefSeq" id="WP_201635108.1">
    <property type="nucleotide sequence ID" value="NZ_CP068046.1"/>
</dbReference>
<dbReference type="EMBL" id="CP068046">
    <property type="protein sequence ID" value="QQR40085.1"/>
    <property type="molecule type" value="Genomic_DNA"/>
</dbReference>
<sequence>METGGIFQRFGAFLDRRRLPILLFMSAIGLLFAVDLIRVVADGKQDPWLRFLAVAATIFIGWVTWMGLKGAPDLETRSERLQDEVSRLEGVVAAFGKDYFELWTTKLRMIADQLEFGGADRISVYRFEEGQFTMVGRYAERPEYAAPGRTVYPANQGVIGAAWNSAEGFASVADLPDPKADLAGYREQNNKTWRLPIGVTNALRMQSRSIAAHVLKHPATSERNAIIVFESETPHRFDDLDLRERCTGAWGQETSRFLESMRIREPELRFAKTRGF</sequence>
<accession>A0ABX7C737</accession>
<evidence type="ECO:0000313" key="2">
    <source>
        <dbReference type="EMBL" id="QQR40085.1"/>
    </source>
</evidence>
<gene>
    <name evidence="2" type="ORF">JI748_03470</name>
</gene>
<keyword evidence="3" id="KW-1185">Reference proteome</keyword>
<dbReference type="Gene3D" id="3.30.450.40">
    <property type="match status" value="1"/>
</dbReference>
<reference evidence="2 3" key="1">
    <citation type="submission" date="2021-01" db="EMBL/GenBank/DDBJ databases">
        <title>Genome seq and assembly of Devosia sp. LEGU1.</title>
        <authorList>
            <person name="Chhetri G."/>
        </authorList>
    </citation>
    <scope>NUCLEOTIDE SEQUENCE [LARGE SCALE GENOMIC DNA]</scope>
    <source>
        <strain evidence="2 3">LEGU1</strain>
    </source>
</reference>
<evidence type="ECO:0008006" key="4">
    <source>
        <dbReference type="Google" id="ProtNLM"/>
    </source>
</evidence>
<evidence type="ECO:0000256" key="1">
    <source>
        <dbReference type="SAM" id="Phobius"/>
    </source>
</evidence>
<proteinExistence type="predicted"/>
<dbReference type="InterPro" id="IPR029016">
    <property type="entry name" value="GAF-like_dom_sf"/>
</dbReference>
<keyword evidence="1" id="KW-1133">Transmembrane helix</keyword>
<feature type="transmembrane region" description="Helical" evidence="1">
    <location>
        <begin position="21"/>
        <end position="41"/>
    </location>
</feature>
<evidence type="ECO:0000313" key="3">
    <source>
        <dbReference type="Proteomes" id="UP000595857"/>
    </source>
</evidence>
<keyword evidence="1" id="KW-0472">Membrane</keyword>
<organism evidence="2 3">
    <name type="scientific">Devosia rhizoryzae</name>
    <dbReference type="NCBI Taxonomy" id="2774137"/>
    <lineage>
        <taxon>Bacteria</taxon>
        <taxon>Pseudomonadati</taxon>
        <taxon>Pseudomonadota</taxon>
        <taxon>Alphaproteobacteria</taxon>
        <taxon>Hyphomicrobiales</taxon>
        <taxon>Devosiaceae</taxon>
        <taxon>Devosia</taxon>
    </lineage>
</organism>
<dbReference type="Proteomes" id="UP000595857">
    <property type="component" value="Chromosome"/>
</dbReference>
<protein>
    <recommendedName>
        <fullName evidence="4">DUF3137 domain-containing protein</fullName>
    </recommendedName>
</protein>
<keyword evidence="1" id="KW-0812">Transmembrane</keyword>
<feature type="transmembrane region" description="Helical" evidence="1">
    <location>
        <begin position="47"/>
        <end position="68"/>
    </location>
</feature>
<name>A0ABX7C737_9HYPH</name>